<comment type="caution">
    <text evidence="10">Lacks conserved residue(s) required for the propagation of feature annotation.</text>
</comment>
<comment type="caution">
    <text evidence="15">The sequence shown here is derived from an EMBL/GenBank/DDBJ whole genome shotgun (WGS) entry which is preliminary data.</text>
</comment>
<comment type="catalytic activity">
    <reaction evidence="8">
        <text>Selective cleavage of 103-Arg-|-Ser-104 and 124-Ile-|-Ile-125 bonds in Limulus clotting factor B to form activated factor B. Cleavage of -Pro-Arg-|-Xaa- bonds in synthetic substrates.</text>
        <dbReference type="EC" id="3.4.21.84"/>
    </reaction>
</comment>
<feature type="chain" id="PRO_5022088894" description="limulus clotting factor C" evidence="12">
    <location>
        <begin position="28"/>
        <end position="442"/>
    </location>
</feature>
<keyword evidence="16" id="KW-1185">Reference proteome</keyword>
<dbReference type="CDD" id="cd00190">
    <property type="entry name" value="Tryp_SPc"/>
    <property type="match status" value="1"/>
</dbReference>
<evidence type="ECO:0000256" key="12">
    <source>
        <dbReference type="SAM" id="SignalP"/>
    </source>
</evidence>
<dbReference type="GO" id="GO:0042381">
    <property type="term" value="P:hemolymph coagulation"/>
    <property type="evidence" value="ECO:0007669"/>
    <property type="project" value="UniProtKB-KW"/>
</dbReference>
<accession>A0A553P7W1</accession>
<sequence>MCGTLKAICVRWMGLFLILGRPICVVTQVVHNYACLNSGETILANLSDLKAGQSFRFFSHREQYFNLDYPRNYECNFEFLLGDRCEKMHLTCSHMDVDGDFEANCIGQDRLHFIDNFNSFQESYCGQVKPNYTTIGQAIFLSFRSTLTSQSGKGFRCEVRCLDYDKDGSSQSGGNVPKDQEILPCKCGRANRRQRIIGGTVTKVNEYPWQVAIVKWNKTQPFCGGALVDDEWVMTAAHCTQGFTPDQIQVVLGEHDHTIATETAHIVMDVVEIHDHPRYNGFHVDYDFSLLRLSRALDFSHYDHILPVCLPSLSPTPNGAEVIATGWGTTQEGGKIADKLNQVKLELFPMTTCRKLLGKDDVTDQMICAGNLEGGKDACQGDSGGPLTHKRDSHNYHLIGITSWGFGCGRRGLPGVYANVLSTRSWWQSYIQETACPKSNEP</sequence>
<evidence type="ECO:0000259" key="14">
    <source>
        <dbReference type="PROSITE" id="PS50240"/>
    </source>
</evidence>
<dbReference type="FunFam" id="2.40.10.10:FF:000120">
    <property type="entry name" value="Putative serine protease"/>
    <property type="match status" value="1"/>
</dbReference>
<dbReference type="InterPro" id="IPR001314">
    <property type="entry name" value="Peptidase_S1A"/>
</dbReference>
<evidence type="ECO:0000256" key="7">
    <source>
        <dbReference type="ARBA" id="ARBA00023157"/>
    </source>
</evidence>
<dbReference type="Proteomes" id="UP000318571">
    <property type="component" value="Chromosome 3"/>
</dbReference>
<reference evidence="15 16" key="1">
    <citation type="journal article" date="2018" name="Nat. Ecol. Evol.">
        <title>Genomic signatures of mitonuclear coevolution across populations of Tigriopus californicus.</title>
        <authorList>
            <person name="Barreto F.S."/>
            <person name="Watson E.T."/>
            <person name="Lima T.G."/>
            <person name="Willett C.S."/>
            <person name="Edmands S."/>
            <person name="Li W."/>
            <person name="Burton R.S."/>
        </authorList>
    </citation>
    <scope>NUCLEOTIDE SEQUENCE [LARGE SCALE GENOMIC DNA]</scope>
    <source>
        <strain evidence="15 16">San Diego</strain>
    </source>
</reference>
<keyword evidence="6 11" id="KW-0720">Serine protease</keyword>
<dbReference type="InterPro" id="IPR001254">
    <property type="entry name" value="Trypsin_dom"/>
</dbReference>
<name>A0A553P7W1_TIGCA</name>
<evidence type="ECO:0000256" key="10">
    <source>
        <dbReference type="PROSITE-ProRule" id="PRU00059"/>
    </source>
</evidence>
<evidence type="ECO:0000256" key="9">
    <source>
        <dbReference type="ARBA" id="ARBA00066707"/>
    </source>
</evidence>
<evidence type="ECO:0000256" key="2">
    <source>
        <dbReference type="ARBA" id="ARBA00022670"/>
    </source>
</evidence>
<dbReference type="PROSITE" id="PS00135">
    <property type="entry name" value="TRYPSIN_SER"/>
    <property type="match status" value="1"/>
</dbReference>
<keyword evidence="4 11" id="KW-0378">Hydrolase</keyword>
<evidence type="ECO:0000259" key="13">
    <source>
        <dbReference type="PROSITE" id="PS01180"/>
    </source>
</evidence>
<dbReference type="InterPro" id="IPR043504">
    <property type="entry name" value="Peptidase_S1_PA_chymotrypsin"/>
</dbReference>
<dbReference type="PANTHER" id="PTHR24252">
    <property type="entry name" value="ACROSIN-RELATED"/>
    <property type="match status" value="1"/>
</dbReference>
<protein>
    <recommendedName>
        <fullName evidence="9">limulus clotting factor C</fullName>
        <ecNumber evidence="9">3.4.21.84</ecNumber>
    </recommendedName>
</protein>
<dbReference type="SUPFAM" id="SSF49854">
    <property type="entry name" value="Spermadhesin, CUB domain"/>
    <property type="match status" value="1"/>
</dbReference>
<keyword evidence="7" id="KW-1015">Disulfide bond</keyword>
<dbReference type="InterPro" id="IPR009003">
    <property type="entry name" value="Peptidase_S1_PA"/>
</dbReference>
<keyword evidence="5" id="KW-0353">Hemolymph clotting</keyword>
<keyword evidence="2 11" id="KW-0645">Protease</keyword>
<dbReference type="AlphaFoldDB" id="A0A553P7W1"/>
<evidence type="ECO:0000256" key="5">
    <source>
        <dbReference type="ARBA" id="ARBA00022820"/>
    </source>
</evidence>
<keyword evidence="1" id="KW-0768">Sushi</keyword>
<evidence type="ECO:0000313" key="16">
    <source>
        <dbReference type="Proteomes" id="UP000318571"/>
    </source>
</evidence>
<dbReference type="InterPro" id="IPR033116">
    <property type="entry name" value="TRYPSIN_SER"/>
</dbReference>
<dbReference type="EC" id="3.4.21.84" evidence="9"/>
<keyword evidence="3 12" id="KW-0732">Signal</keyword>
<evidence type="ECO:0000256" key="6">
    <source>
        <dbReference type="ARBA" id="ARBA00022825"/>
    </source>
</evidence>
<dbReference type="InterPro" id="IPR018114">
    <property type="entry name" value="TRYPSIN_HIS"/>
</dbReference>
<dbReference type="PROSITE" id="PS00134">
    <property type="entry name" value="TRYPSIN_HIS"/>
    <property type="match status" value="1"/>
</dbReference>
<dbReference type="SMART" id="SM00020">
    <property type="entry name" value="Tryp_SPc"/>
    <property type="match status" value="1"/>
</dbReference>
<evidence type="ECO:0000256" key="4">
    <source>
        <dbReference type="ARBA" id="ARBA00022801"/>
    </source>
</evidence>
<dbReference type="SUPFAM" id="SSF50494">
    <property type="entry name" value="Trypsin-like serine proteases"/>
    <property type="match status" value="1"/>
</dbReference>
<feature type="domain" description="Peptidase S1" evidence="14">
    <location>
        <begin position="196"/>
        <end position="432"/>
    </location>
</feature>
<evidence type="ECO:0000256" key="8">
    <source>
        <dbReference type="ARBA" id="ARBA00052079"/>
    </source>
</evidence>
<dbReference type="GO" id="GO:0004252">
    <property type="term" value="F:serine-type endopeptidase activity"/>
    <property type="evidence" value="ECO:0007669"/>
    <property type="project" value="InterPro"/>
</dbReference>
<evidence type="ECO:0000256" key="1">
    <source>
        <dbReference type="ARBA" id="ARBA00022659"/>
    </source>
</evidence>
<proteinExistence type="predicted"/>
<dbReference type="Pfam" id="PF00089">
    <property type="entry name" value="Trypsin"/>
    <property type="match status" value="1"/>
</dbReference>
<dbReference type="PROSITE" id="PS01180">
    <property type="entry name" value="CUB"/>
    <property type="match status" value="1"/>
</dbReference>
<dbReference type="InterPro" id="IPR000859">
    <property type="entry name" value="CUB_dom"/>
</dbReference>
<dbReference type="GO" id="GO:0006508">
    <property type="term" value="P:proteolysis"/>
    <property type="evidence" value="ECO:0007669"/>
    <property type="project" value="UniProtKB-KW"/>
</dbReference>
<dbReference type="OrthoDB" id="9977936at2759"/>
<dbReference type="PRINTS" id="PR00722">
    <property type="entry name" value="CHYMOTRYPSIN"/>
</dbReference>
<feature type="signal peptide" evidence="12">
    <location>
        <begin position="1"/>
        <end position="27"/>
    </location>
</feature>
<gene>
    <name evidence="15" type="ORF">TCAL_02556</name>
</gene>
<dbReference type="STRING" id="6832.A0A553P7W1"/>
<evidence type="ECO:0000313" key="15">
    <source>
        <dbReference type="EMBL" id="TRY73763.1"/>
    </source>
</evidence>
<organism evidence="15 16">
    <name type="scientific">Tigriopus californicus</name>
    <name type="common">Marine copepod</name>
    <dbReference type="NCBI Taxonomy" id="6832"/>
    <lineage>
        <taxon>Eukaryota</taxon>
        <taxon>Metazoa</taxon>
        <taxon>Ecdysozoa</taxon>
        <taxon>Arthropoda</taxon>
        <taxon>Crustacea</taxon>
        <taxon>Multicrustacea</taxon>
        <taxon>Hexanauplia</taxon>
        <taxon>Copepoda</taxon>
        <taxon>Harpacticoida</taxon>
        <taxon>Harpacticidae</taxon>
        <taxon>Tigriopus</taxon>
    </lineage>
</organism>
<evidence type="ECO:0000256" key="11">
    <source>
        <dbReference type="RuleBase" id="RU363034"/>
    </source>
</evidence>
<dbReference type="Gene3D" id="2.60.120.290">
    <property type="entry name" value="Spermadhesin, CUB domain"/>
    <property type="match status" value="1"/>
</dbReference>
<evidence type="ECO:0000256" key="3">
    <source>
        <dbReference type="ARBA" id="ARBA00022729"/>
    </source>
</evidence>
<dbReference type="InterPro" id="IPR035914">
    <property type="entry name" value="Sperma_CUB_dom_sf"/>
</dbReference>
<feature type="domain" description="CUB" evidence="13">
    <location>
        <begin position="51"/>
        <end position="162"/>
    </location>
</feature>
<dbReference type="EMBL" id="VCGU01000007">
    <property type="protein sequence ID" value="TRY73763.1"/>
    <property type="molecule type" value="Genomic_DNA"/>
</dbReference>
<dbReference type="OMA" id="GRTPYNL"/>
<dbReference type="Gene3D" id="2.40.10.10">
    <property type="entry name" value="Trypsin-like serine proteases"/>
    <property type="match status" value="1"/>
</dbReference>
<dbReference type="PROSITE" id="PS50240">
    <property type="entry name" value="TRYPSIN_DOM"/>
    <property type="match status" value="1"/>
</dbReference>
<dbReference type="PANTHER" id="PTHR24252:SF7">
    <property type="entry name" value="HYALIN"/>
    <property type="match status" value="1"/>
</dbReference>